<feature type="transmembrane region" description="Helical" evidence="7">
    <location>
        <begin position="393"/>
        <end position="409"/>
    </location>
</feature>
<dbReference type="EMBL" id="JAUSVY010000009">
    <property type="protein sequence ID" value="MDQ0506717.1"/>
    <property type="molecule type" value="Genomic_DNA"/>
</dbReference>
<dbReference type="PANTHER" id="PTHR33567:SF3">
    <property type="entry name" value="CHROMATE ION TRANSPORTER (EUROFUNG)"/>
    <property type="match status" value="1"/>
</dbReference>
<evidence type="ECO:0000256" key="7">
    <source>
        <dbReference type="SAM" id="Phobius"/>
    </source>
</evidence>
<evidence type="ECO:0000256" key="2">
    <source>
        <dbReference type="ARBA" id="ARBA00005262"/>
    </source>
</evidence>
<evidence type="ECO:0000256" key="6">
    <source>
        <dbReference type="ARBA" id="ARBA00023136"/>
    </source>
</evidence>
<evidence type="ECO:0000256" key="4">
    <source>
        <dbReference type="ARBA" id="ARBA00022692"/>
    </source>
</evidence>
<feature type="transmembrane region" description="Helical" evidence="7">
    <location>
        <begin position="243"/>
        <end position="265"/>
    </location>
</feature>
<reference evidence="8 9" key="1">
    <citation type="submission" date="2023-07" db="EMBL/GenBank/DDBJ databases">
        <title>Genomic Encyclopedia of Type Strains, Phase IV (KMG-IV): sequencing the most valuable type-strain genomes for metagenomic binning, comparative biology and taxonomic classification.</title>
        <authorList>
            <person name="Goeker M."/>
        </authorList>
    </citation>
    <scope>NUCLEOTIDE SEQUENCE [LARGE SCALE GENOMIC DNA]</scope>
    <source>
        <strain evidence="8 9">DSM 3770</strain>
    </source>
</reference>
<keyword evidence="3" id="KW-1003">Cell membrane</keyword>
<proteinExistence type="inferred from homology"/>
<evidence type="ECO:0000256" key="5">
    <source>
        <dbReference type="ARBA" id="ARBA00022989"/>
    </source>
</evidence>
<dbReference type="RefSeq" id="WP_237345383.1">
    <property type="nucleotide sequence ID" value="NZ_JABWGX010000009.1"/>
</dbReference>
<evidence type="ECO:0000313" key="9">
    <source>
        <dbReference type="Proteomes" id="UP001241747"/>
    </source>
</evidence>
<feature type="transmembrane region" description="Helical" evidence="7">
    <location>
        <begin position="308"/>
        <end position="332"/>
    </location>
</feature>
<dbReference type="NCBIfam" id="TIGR00937">
    <property type="entry name" value="2A51"/>
    <property type="match status" value="1"/>
</dbReference>
<evidence type="ECO:0000256" key="3">
    <source>
        <dbReference type="ARBA" id="ARBA00022475"/>
    </source>
</evidence>
<keyword evidence="6 7" id="KW-0472">Membrane</keyword>
<organism evidence="8 9">
    <name type="scientific">Xanthobacter agilis</name>
    <dbReference type="NCBI Taxonomy" id="47492"/>
    <lineage>
        <taxon>Bacteria</taxon>
        <taxon>Pseudomonadati</taxon>
        <taxon>Pseudomonadota</taxon>
        <taxon>Alphaproteobacteria</taxon>
        <taxon>Hyphomicrobiales</taxon>
        <taxon>Xanthobacteraceae</taxon>
        <taxon>Xanthobacter</taxon>
    </lineage>
</organism>
<dbReference type="Pfam" id="PF02417">
    <property type="entry name" value="Chromate_transp"/>
    <property type="match status" value="2"/>
</dbReference>
<keyword evidence="4 7" id="KW-0812">Transmembrane</keyword>
<comment type="similarity">
    <text evidence="2">Belongs to the chromate ion transporter (CHR) (TC 2.A.51) family.</text>
</comment>
<keyword evidence="5 7" id="KW-1133">Transmembrane helix</keyword>
<evidence type="ECO:0000256" key="1">
    <source>
        <dbReference type="ARBA" id="ARBA00004651"/>
    </source>
</evidence>
<dbReference type="InterPro" id="IPR003370">
    <property type="entry name" value="Chromate_transpt"/>
</dbReference>
<dbReference type="PIRSF" id="PIRSF004810">
    <property type="entry name" value="ChrA"/>
    <property type="match status" value="1"/>
</dbReference>
<name>A0ABU0LHZ8_XANAG</name>
<keyword evidence="9" id="KW-1185">Reference proteome</keyword>
<accession>A0ABU0LHZ8</accession>
<feature type="transmembrane region" description="Helical" evidence="7">
    <location>
        <begin position="210"/>
        <end position="231"/>
    </location>
</feature>
<sequence length="410" mass="41592">MCRERAVVGRQPGACVAGSVVEVFRVFLKLGLTSFGGPIAHIGYFRDELVLKRRWLGEAAFADLVALCQFLPGPASSQLGFALGLLRAGGLWGGLAAWLGFTLPSALVLLAFGLGAAASGGAWAQGALHGLKLVAVAVVAQAVWGMARNLAPDRARAAIALGGVLLVVFLGGAMGQLAAILLGALAGTFLCRDPAAPTTGGFDVPLSRGLGRASLVLFVVLLVAPPVLVAAGAGQSVALFEAFYRSGALVFGGGHVVLPLLQAAVVTPGWVSTEAFLSGYGLAQAVPGPLFTFAAYLGAIMGPAPHGVLGAVIALVAVFLPGLLLVAGLLPFWSVLHRRPAARAAMRGANAAVVGILGAALYDPVWTGAVFMPADFAVALCGFLLLTRWHAPPVAVVLLLVGAGVLRALV</sequence>
<gene>
    <name evidence="8" type="ORF">QOZ94_003531</name>
</gene>
<feature type="transmembrane region" description="Helical" evidence="7">
    <location>
        <begin position="159"/>
        <end position="190"/>
    </location>
</feature>
<protein>
    <submittedName>
        <fullName evidence="8">Chromate transporter</fullName>
    </submittedName>
</protein>
<comment type="subcellular location">
    <subcellularLocation>
        <location evidence="1">Cell membrane</location>
        <topology evidence="1">Multi-pass membrane protein</topology>
    </subcellularLocation>
</comment>
<dbReference type="PANTHER" id="PTHR33567">
    <property type="entry name" value="CHROMATE ION TRANSPORTER (EUROFUNG)"/>
    <property type="match status" value="1"/>
</dbReference>
<evidence type="ECO:0000313" key="8">
    <source>
        <dbReference type="EMBL" id="MDQ0506717.1"/>
    </source>
</evidence>
<dbReference type="Proteomes" id="UP001241747">
    <property type="component" value="Unassembled WGS sequence"/>
</dbReference>
<comment type="caution">
    <text evidence="8">The sequence shown here is derived from an EMBL/GenBank/DDBJ whole genome shotgun (WGS) entry which is preliminary data.</text>
</comment>
<dbReference type="InterPro" id="IPR014047">
    <property type="entry name" value="Chr_Tranpt_l_chain"/>
</dbReference>
<feature type="transmembrane region" description="Helical" evidence="7">
    <location>
        <begin position="130"/>
        <end position="147"/>
    </location>
</feature>
<feature type="transmembrane region" description="Helical" evidence="7">
    <location>
        <begin position="344"/>
        <end position="362"/>
    </location>
</feature>